<feature type="region of interest" description="Disordered" evidence="1">
    <location>
        <begin position="313"/>
        <end position="344"/>
    </location>
</feature>
<sequence>MCEDSQACHVLGTKMDLVAGPAPRCAQVHALTLLRARSAFQGRAMPVDASLTSAPGHSVTRTLAHAFLNVFHRHDVSTHYAAAVTALPPSALATSLLGLGALALRCNDLFSTDLVSLSVPVPLDAVVGGTQLPDTYLRQVGPLVAGVIARSAVLVLSHLDECLTRAQKAEADRERERIRERDRKGEPSTDAAEPVSPVACCMLALSVVFGALVGETSAETGMTETACSPLPPSPCHPSALVCAMPDPCGVMPAFMQWLSESLSGVAGQALEGGAMGSYAHAALTLLGSIGGDRFSGCVSQGLSLAKTIVSERDRDTDAHAQPMNPRDRLSRVHTSTVSAEQSTEAEARRQMLVVAALRILDTHSPDTALHCVRAITQSPGPKGVAPPVVAEILRIVAHSMERGVSTSVSIAHEMGLLQMNNGNNSAPKSTYGGGVPSAPVPSGLPPPTTLFSMVVSALHTPCSGHSGVTQIGVAGRLVAAYARLFQQRSASPLSVSLQTVKGAEQPLWHLMLAVCHAVVSLSRAPTPYPHLRDMALAQCLTGLYYCTAAPSLQCSDAAPSLVPAGEAMLARMASGSDVTHTLSRLVADALSAGVGGWLPVSAKPLPSLRTVVSLALRCLLRMVTVQRDRAGDAVVAGDVCRLLVALGVALPVDKRALGSVPVTAHEAMPVCLLLATSVGDGAECGWGEGEAEAEAEAAGVVSEGIASTAGQLLVHIAKSTRLSLRLTNSQCLHSILLSLSAALVSAPLAKPVIRTLSRLPTPLLLLLVLGQPSVSQTEVDVETTLLPQIAALASITTPDLAGVDNTVGARLEGVAEMALHTLFRAVKPALETGSPAAGGEKALFILGYIRTSSVLRLLGPYFAMLHAARISRVPVSTSVWRSLGYLLRIYAVWIHATALTKGDSSPSVSSDDTDQAVADVLCALIGSHAVAHLYPYTLGDRPSDTVEYDTMQQSWSGQQEPGVELAAVPAVMREMVYAFAHSGSPSHTSSLALALSQAPLSHKTLLTSMLSVGDSGIEQVNMATLARHLSNRPRPEGEAEQQAQKKEADALTNCAVSYNTLTRERQSVTSCVEGWSWLVSAVSIVCDAAATRLSPNSTTATLASATVSYLGCTQCLEAALSLSALSPDASTECGKTALLCANAAGTSAAALGASLPASAVERAVAAGLRATEGNTKDRDTDALNRNAAAAVSVLLAIDHPCLSSAVDTALQGSSLVSRLFRAASRPGTDATVYVATLSSLLQVRNAVTGTAFPAVLVADLIASLSLSPSSVGESGMPLSDACALEFVRARAVLSLVLSLSCLNKGIAALCAEPLISVLRGPGGELARHPALPSDPAYQADYARLAVNGAVLPGADYVHPGQSDAICLASVPVLAHLSLYCTVLQCLLAMDRDEGSVLVREYVSSIHQSLVTLIESRPEAGPGRTPSALLATCLVLQAQTLAIRLIGSEDNTPAPTKGQGAQGAQGQEKERCLFCRVMRSSGTLLESLAPEEVSRGPSALDTTLSLSQAPVFDGSLSLLTAGALGASRANPSDTLTMSSVGGGVATTTLGETTDKAAPSLPPSHPLARGTAACIAVLTGPADVTEESLHAAIAFATSALRFLSTPSAAYAVETALLVVHSVLEPRCTAERERVNKSSDAYACAFERGVLPVPEALVTAVNAVFHSVKQVCDGPSGAVCPQAQDLLSLARQTEDLLRP</sequence>
<evidence type="ECO:0000256" key="1">
    <source>
        <dbReference type="SAM" id="MobiDB-lite"/>
    </source>
</evidence>
<organism evidence="2 3">
    <name type="scientific">Kipferlia bialata</name>
    <dbReference type="NCBI Taxonomy" id="797122"/>
    <lineage>
        <taxon>Eukaryota</taxon>
        <taxon>Metamonada</taxon>
        <taxon>Carpediemonas-like organisms</taxon>
        <taxon>Kipferlia</taxon>
    </lineage>
</organism>
<dbReference type="Proteomes" id="UP000265618">
    <property type="component" value="Unassembled WGS sequence"/>
</dbReference>
<keyword evidence="3" id="KW-1185">Reference proteome</keyword>
<comment type="caution">
    <text evidence="2">The sequence shown here is derived from an EMBL/GenBank/DDBJ whole genome shotgun (WGS) entry which is preliminary data.</text>
</comment>
<reference evidence="2 3" key="1">
    <citation type="journal article" date="2018" name="PLoS ONE">
        <title>The draft genome of Kipferlia bialata reveals reductive genome evolution in fornicate parasites.</title>
        <authorList>
            <person name="Tanifuji G."/>
            <person name="Takabayashi S."/>
            <person name="Kume K."/>
            <person name="Takagi M."/>
            <person name="Nakayama T."/>
            <person name="Kamikawa R."/>
            <person name="Inagaki Y."/>
            <person name="Hashimoto T."/>
        </authorList>
    </citation>
    <scope>NUCLEOTIDE SEQUENCE [LARGE SCALE GENOMIC DNA]</scope>
    <source>
        <strain evidence="2">NY0173</strain>
    </source>
</reference>
<gene>
    <name evidence="2" type="ORF">KIPB_005870</name>
</gene>
<dbReference type="EMBL" id="BDIP01001432">
    <property type="protein sequence ID" value="GIQ84387.1"/>
    <property type="molecule type" value="Genomic_DNA"/>
</dbReference>
<protein>
    <submittedName>
        <fullName evidence="2">Uncharacterized protein</fullName>
    </submittedName>
</protein>
<feature type="compositionally biased region" description="Basic and acidic residues" evidence="1">
    <location>
        <begin position="170"/>
        <end position="187"/>
    </location>
</feature>
<proteinExistence type="predicted"/>
<accession>A0A9K3GIT5</accession>
<feature type="compositionally biased region" description="Polar residues" evidence="1">
    <location>
        <begin position="332"/>
        <end position="344"/>
    </location>
</feature>
<evidence type="ECO:0000313" key="3">
    <source>
        <dbReference type="Proteomes" id="UP000265618"/>
    </source>
</evidence>
<name>A0A9K3GIT5_9EUKA</name>
<evidence type="ECO:0000313" key="2">
    <source>
        <dbReference type="EMBL" id="GIQ84387.1"/>
    </source>
</evidence>
<feature type="region of interest" description="Disordered" evidence="1">
    <location>
        <begin position="170"/>
        <end position="193"/>
    </location>
</feature>